<dbReference type="GO" id="GO:0005975">
    <property type="term" value="P:carbohydrate metabolic process"/>
    <property type="evidence" value="ECO:0007669"/>
    <property type="project" value="InterPro"/>
</dbReference>
<comment type="caution">
    <text evidence="4">The sequence shown here is derived from an EMBL/GenBank/DDBJ whole genome shotgun (WGS) entry which is preliminary data.</text>
</comment>
<evidence type="ECO:0000259" key="3">
    <source>
        <dbReference type="Pfam" id="PF20736"/>
    </source>
</evidence>
<dbReference type="OrthoDB" id="5358475at2759"/>
<evidence type="ECO:0008006" key="6">
    <source>
        <dbReference type="Google" id="ProtNLM"/>
    </source>
</evidence>
<dbReference type="GeneID" id="19199294"/>
<proteinExistence type="predicted"/>
<dbReference type="AlphaFoldDB" id="A0A5M3N0J0"/>
<dbReference type="Proteomes" id="UP000053558">
    <property type="component" value="Unassembled WGS sequence"/>
</dbReference>
<feature type="domain" description="Non-reducing end beta-L-arabinofuranosidase-like GH127 middle" evidence="3">
    <location>
        <begin position="437"/>
        <end position="495"/>
    </location>
</feature>
<feature type="signal peptide" evidence="1">
    <location>
        <begin position="1"/>
        <end position="19"/>
    </location>
</feature>
<dbReference type="PANTHER" id="PTHR31151:SF0">
    <property type="entry name" value="PROLINE-TRNA LIGASE (DUF1680)"/>
    <property type="match status" value="1"/>
</dbReference>
<dbReference type="InterPro" id="IPR012878">
    <property type="entry name" value="Beta-AFase-like_GH127_cat"/>
</dbReference>
<evidence type="ECO:0000259" key="2">
    <source>
        <dbReference type="Pfam" id="PF07944"/>
    </source>
</evidence>
<dbReference type="Pfam" id="PF20736">
    <property type="entry name" value="Glyco_hydro127M"/>
    <property type="match status" value="1"/>
</dbReference>
<dbReference type="Pfam" id="PF07944">
    <property type="entry name" value="Beta-AFase-like_GH127_cat"/>
    <property type="match status" value="1"/>
</dbReference>
<dbReference type="KEGG" id="cput:CONPUDRAFT_117150"/>
<dbReference type="EMBL" id="JH711574">
    <property type="protein sequence ID" value="EIW84902.1"/>
    <property type="molecule type" value="Genomic_DNA"/>
</dbReference>
<dbReference type="SUPFAM" id="SSF48208">
    <property type="entry name" value="Six-hairpin glycosidases"/>
    <property type="match status" value="1"/>
</dbReference>
<keyword evidence="5" id="KW-1185">Reference proteome</keyword>
<keyword evidence="1" id="KW-0732">Signal</keyword>
<accession>A0A5M3N0J0</accession>
<evidence type="ECO:0000313" key="4">
    <source>
        <dbReference type="EMBL" id="EIW84902.1"/>
    </source>
</evidence>
<name>A0A5M3N0J0_CONPW</name>
<reference evidence="5" key="1">
    <citation type="journal article" date="2012" name="Science">
        <title>The Paleozoic origin of enzymatic lignin decomposition reconstructed from 31 fungal genomes.</title>
        <authorList>
            <person name="Floudas D."/>
            <person name="Binder M."/>
            <person name="Riley R."/>
            <person name="Barry K."/>
            <person name="Blanchette R.A."/>
            <person name="Henrissat B."/>
            <person name="Martinez A.T."/>
            <person name="Otillar R."/>
            <person name="Spatafora J.W."/>
            <person name="Yadav J.S."/>
            <person name="Aerts A."/>
            <person name="Benoit I."/>
            <person name="Boyd A."/>
            <person name="Carlson A."/>
            <person name="Copeland A."/>
            <person name="Coutinho P.M."/>
            <person name="de Vries R.P."/>
            <person name="Ferreira P."/>
            <person name="Findley K."/>
            <person name="Foster B."/>
            <person name="Gaskell J."/>
            <person name="Glotzer D."/>
            <person name="Gorecki P."/>
            <person name="Heitman J."/>
            <person name="Hesse C."/>
            <person name="Hori C."/>
            <person name="Igarashi K."/>
            <person name="Jurgens J.A."/>
            <person name="Kallen N."/>
            <person name="Kersten P."/>
            <person name="Kohler A."/>
            <person name="Kuees U."/>
            <person name="Kumar T.K.A."/>
            <person name="Kuo A."/>
            <person name="LaButti K."/>
            <person name="Larrondo L.F."/>
            <person name="Lindquist E."/>
            <person name="Ling A."/>
            <person name="Lombard V."/>
            <person name="Lucas S."/>
            <person name="Lundell T."/>
            <person name="Martin R."/>
            <person name="McLaughlin D.J."/>
            <person name="Morgenstern I."/>
            <person name="Morin E."/>
            <person name="Murat C."/>
            <person name="Nagy L.G."/>
            <person name="Nolan M."/>
            <person name="Ohm R.A."/>
            <person name="Patyshakuliyeva A."/>
            <person name="Rokas A."/>
            <person name="Ruiz-Duenas F.J."/>
            <person name="Sabat G."/>
            <person name="Salamov A."/>
            <person name="Samejima M."/>
            <person name="Schmutz J."/>
            <person name="Slot J.C."/>
            <person name="St John F."/>
            <person name="Stenlid J."/>
            <person name="Sun H."/>
            <person name="Sun S."/>
            <person name="Syed K."/>
            <person name="Tsang A."/>
            <person name="Wiebenga A."/>
            <person name="Young D."/>
            <person name="Pisabarro A."/>
            <person name="Eastwood D.C."/>
            <person name="Martin F."/>
            <person name="Cullen D."/>
            <person name="Grigoriev I.V."/>
            <person name="Hibbett D.S."/>
        </authorList>
    </citation>
    <scope>NUCLEOTIDE SEQUENCE [LARGE SCALE GENOMIC DNA]</scope>
    <source>
        <strain evidence="5">RWD-64-598 SS2</strain>
    </source>
</reference>
<protein>
    <recommendedName>
        <fullName evidence="6">Six-hairpin glycosidase</fullName>
    </recommendedName>
</protein>
<feature type="domain" description="Non-reducing end beta-L-arabinofuranosidase-like GH127 catalytic" evidence="2">
    <location>
        <begin position="252"/>
        <end position="412"/>
    </location>
</feature>
<dbReference type="InterPro" id="IPR049046">
    <property type="entry name" value="Beta-AFase-like_GH127_middle"/>
</dbReference>
<gene>
    <name evidence="4" type="ORF">CONPUDRAFT_117150</name>
</gene>
<dbReference type="RefSeq" id="XP_007764566.1">
    <property type="nucleotide sequence ID" value="XM_007766376.1"/>
</dbReference>
<feature type="chain" id="PRO_5024434982" description="Six-hairpin glycosidase" evidence="1">
    <location>
        <begin position="20"/>
        <end position="661"/>
    </location>
</feature>
<evidence type="ECO:0000313" key="5">
    <source>
        <dbReference type="Proteomes" id="UP000053558"/>
    </source>
</evidence>
<dbReference type="InterPro" id="IPR008928">
    <property type="entry name" value="6-hairpin_glycosidase_sf"/>
</dbReference>
<dbReference type="PANTHER" id="PTHR31151">
    <property type="entry name" value="PROLINE-TRNA LIGASE (DUF1680)"/>
    <property type="match status" value="1"/>
</dbReference>
<dbReference type="OMA" id="WERGPYW"/>
<evidence type="ECO:0000256" key="1">
    <source>
        <dbReference type="SAM" id="SignalP"/>
    </source>
</evidence>
<organism evidence="4 5">
    <name type="scientific">Coniophora puteana (strain RWD-64-598)</name>
    <name type="common">Brown rot fungus</name>
    <dbReference type="NCBI Taxonomy" id="741705"/>
    <lineage>
        <taxon>Eukaryota</taxon>
        <taxon>Fungi</taxon>
        <taxon>Dikarya</taxon>
        <taxon>Basidiomycota</taxon>
        <taxon>Agaricomycotina</taxon>
        <taxon>Agaricomycetes</taxon>
        <taxon>Agaricomycetidae</taxon>
        <taxon>Boletales</taxon>
        <taxon>Coniophorineae</taxon>
        <taxon>Coniophoraceae</taxon>
        <taxon>Coniophora</taxon>
    </lineage>
</organism>
<sequence length="661" mass="72283">MISVTSVLALLAAARAASAQSPLAPKAYNYLPLGAVKPAGWLHDQVMVQTNGLAGQQSQFYNYVHDSDWTGGSSFYSNLEEAGSYWFNGIVPNAFVLGSSDSDLQTQATNFLTYVFDNQDSTGWLGPEVFDTSKPRYLWGRYLFLFGAIQMIENNPSLADTYVPKIWSFVNLAYSMVQNNNTGLEEWGNARWEEFIISLQWLYENHPNGNEAMLLDFMNKLKTTGVQWDQVFSEQNFPQGPTEGLTNPFNNTLVWHGVNVAEGVKAAAVAYRFTNDTSLLQSASDGWDRLFQYHGRPSGIFSADEYLAGLDAHRGTELCDVVETMFSGSYLFQVTGDIKYLDRAERIAYNALPGTLTGSMWSRQYLQQQNQVAAQNMVNNPFPQDGPYSNVFGLEPNYPCCTVNHPQGWPKFVSNAFVTTPDGNSLVQAYLGPFSTSTSLNGNNVQVDVDTMYPFADTLTTTITADKAFTFYVRVPSWVSGGTFATNGGAAQPLAPSNGLQAVQAGAGTTTLDLVYTPEITTEDRPAGSIAVHRGPLHYAYDIARTQKQLAQNADQALAVDLEFDANAPWQYAIDTTTLAFASNLPTQNGTLPSPIWDTGLPPVSMTVTACPIDWALAGTTYAAVPPTSPSCTGNPTNITLWPYGATKLRIGEFPQFTVPS</sequence>